<feature type="region of interest" description="Disordered" evidence="1">
    <location>
        <begin position="967"/>
        <end position="1067"/>
    </location>
</feature>
<accession>A0A0L0FNE0</accession>
<protein>
    <submittedName>
        <fullName evidence="2">Uncharacterized protein</fullName>
    </submittedName>
</protein>
<name>A0A0L0FNE0_9EUKA</name>
<feature type="region of interest" description="Disordered" evidence="1">
    <location>
        <begin position="215"/>
        <end position="238"/>
    </location>
</feature>
<sequence length="1770" mass="192880">MSQDSPAAVPGKPYWTYFSDIVVENVSGAIDTVSKAIKSSNSENLNNSGSDTNEEDGDCLKGADEADNTVYGSSLRFNETIKRMSLMLESETNTNTNAITNNSDVADKGDAKSTPTVSLTDMGSRILPVHHFSSSGLILSNEALATTDWHKVDLTSEEQLPNVSGDVQRGRAAYFDTLTGPESRPVAFALPRAGSIPRPGKGNMAFSRARSYSVSGSAYRGSHPNKPSTNIHKGKNGIGNNVIYRIDQTRERASSSRIKNILRPTQPAQNSSMRMNRSASLNFGQSHLQQSRHDNNSSTKRSQQFMPGNLPARSLSEARYRAPGSSASPMTTRPASHNDSRLVSDSRIFVSSRQHRTESSSSTCSASPSMRGPPRRTSDLAVRTRSNSASRSVSPVVRGPPQRFSDITNRTDSPTSSELISPAVRSLPRLTSDIVSRTNSKASSVSENQGLPNLTSGRSGFVRGKSDITLDTSGVSYNRRWSNVPGSASNKPDPVSRRRPRSMIMTSDVRYQSVSLSDTPTDTQQAAPIAPHRSQGTPNRPKSHLWLISSGQTSFDNGGDHSGGSVFRRTDSLPCIVPKPRPRSISQVPRHSITSVNSVTSLDSNASVQSLYTPSIVRLESVRSSSRTGRRLKRSLSASRKNSRDSSSHGTQNLTSEQRASVDESTHTTQPSRSRSQSVSANRPRQYHRGIQGGSDGAGDDVRRDILIPKPTPKTRPLSMFGPSSGSILRSILRSESQNEPRKQHSNTDSTLLRASEMKMSLLSPLPDTCVVKGDERVEVITNDRADKAETAQNADESKQEATVPANPETPTPRTEERTQTIVGDGIFIESLISPKNSDRHMRGSTKHIESSYGPIIRRNRSQSESQYGINAGQSALQNIALANAVRSHSSSLQSINDSVEEGSSTDTCMRIKTSIGTSSPGDIDSVEIRATPELQNRLAGVESLVAEDFSAKRGRSDVLRRRAFARSRSQSDVGRRHSSYNPNSYNFKPKLNSNPNSIFKLGMTGRGRANSAGREEGSVTELSKRSNTISTMLPATEKLLRTQSLTSTSRTHPQNEQHGSDNTQSLVRRVNSYSAGGQQSRSLHITDNTQSYNDISLKNSRSYLESMAATPYGESYDSNRRAYSITSSHQRHYSPQHSDQRNVHSQMNQGKSEGNWHSYQFNDSSNRNIHTNDIKKRTYFRPVSRARSASTTSLRTLRESDASLGPVLGTYSSYNYTNTVDTSMESLLTHADFMGQQSGIQWANAGDSRGNALASEDESALSSSSLSPKSLHVMSNPIQTKQSSVKNFAAAGKIEDVAHRRLRLRPRSRSMRSNRPPPRMLGSHSDLGYDSSGYSGGSPLAGYTSLPSSRPASISSLLTRSNNSLGSITLTETVEAGTETRNNAVLEFGSGGGFVRSDSCPTGMQADNVVAFIGQGQDTFAQQNRAAKMDQDTQAQLDTAIRTSTCFYTDAGANMCESKGVSSSGLNDFRVGSLDSLVSISAGRAVELEQVVEHDNESDSIFIQRHLSLPNEVVPGLSWLSNSHSQFQLHKETKSANALDAGTMLPDADRTGRERITFDEDVRVAATYNNSEYNRTNNRESESKNRASTFSIKGANKAEKVRELLRFRWGSVRSSSSRSLATNDSSCSSTDEADAIEDNPPSESDSHSNGEGIIKGERGRVTAVATSRSKEKSKKIVRSCSVPVGVNDVVTGRKRRFSVSIRRRTRNKKNSEARIMQLDTEDGKDDSLMMTMGEFLFQGTNNVAEREGGIVLTMEEFLMESSAGTQSVV</sequence>
<feature type="compositionally biased region" description="Polar residues" evidence="1">
    <location>
        <begin position="325"/>
        <end position="335"/>
    </location>
</feature>
<organism evidence="2 3">
    <name type="scientific">Sphaeroforma arctica JP610</name>
    <dbReference type="NCBI Taxonomy" id="667725"/>
    <lineage>
        <taxon>Eukaryota</taxon>
        <taxon>Ichthyosporea</taxon>
        <taxon>Ichthyophonida</taxon>
        <taxon>Sphaeroforma</taxon>
    </lineage>
</organism>
<feature type="compositionally biased region" description="Low complexity" evidence="1">
    <location>
        <begin position="1617"/>
        <end position="1627"/>
    </location>
</feature>
<feature type="compositionally biased region" description="Polar residues" evidence="1">
    <location>
        <begin position="478"/>
        <end position="490"/>
    </location>
</feature>
<feature type="compositionally biased region" description="Polar residues" evidence="1">
    <location>
        <begin position="266"/>
        <end position="289"/>
    </location>
</feature>
<feature type="compositionally biased region" description="Polar residues" evidence="1">
    <location>
        <begin position="980"/>
        <end position="998"/>
    </location>
</feature>
<dbReference type="Proteomes" id="UP000054560">
    <property type="component" value="Unassembled WGS sequence"/>
</dbReference>
<feature type="region of interest" description="Disordered" evidence="1">
    <location>
        <begin position="1126"/>
        <end position="1156"/>
    </location>
</feature>
<feature type="region of interest" description="Disordered" evidence="1">
    <location>
        <begin position="786"/>
        <end position="817"/>
    </location>
</feature>
<feature type="compositionally biased region" description="Polar residues" evidence="1">
    <location>
        <begin position="296"/>
        <end position="306"/>
    </location>
</feature>
<gene>
    <name evidence="2" type="ORF">SARC_09244</name>
</gene>
<feature type="compositionally biased region" description="Polar residues" evidence="1">
    <location>
        <begin position="667"/>
        <end position="683"/>
    </location>
</feature>
<feature type="region of interest" description="Disordered" evidence="1">
    <location>
        <begin position="250"/>
        <end position="418"/>
    </location>
</feature>
<feature type="compositionally biased region" description="Polar residues" evidence="1">
    <location>
        <begin position="405"/>
        <end position="418"/>
    </location>
</feature>
<feature type="compositionally biased region" description="Low complexity" evidence="1">
    <location>
        <begin position="40"/>
        <end position="50"/>
    </location>
</feature>
<feature type="compositionally biased region" description="Polar residues" evidence="1">
    <location>
        <begin position="1136"/>
        <end position="1156"/>
    </location>
</feature>
<dbReference type="GeneID" id="25909748"/>
<feature type="compositionally biased region" description="Low complexity" evidence="1">
    <location>
        <begin position="1042"/>
        <end position="1052"/>
    </location>
</feature>
<feature type="region of interest" description="Disordered" evidence="1">
    <location>
        <begin position="1305"/>
        <end position="1328"/>
    </location>
</feature>
<dbReference type="RefSeq" id="XP_014152222.1">
    <property type="nucleotide sequence ID" value="XM_014296747.1"/>
</dbReference>
<feature type="compositionally biased region" description="Low complexity" evidence="1">
    <location>
        <begin position="359"/>
        <end position="369"/>
    </location>
</feature>
<feature type="region of interest" description="Disordered" evidence="1">
    <location>
        <begin position="1570"/>
        <end position="1592"/>
    </location>
</feature>
<evidence type="ECO:0000313" key="2">
    <source>
        <dbReference type="EMBL" id="KNC78320.1"/>
    </source>
</evidence>
<feature type="region of interest" description="Disordered" evidence="1">
    <location>
        <begin position="40"/>
        <end position="65"/>
    </location>
</feature>
<keyword evidence="3" id="KW-1185">Reference proteome</keyword>
<evidence type="ECO:0000313" key="3">
    <source>
        <dbReference type="Proteomes" id="UP000054560"/>
    </source>
</evidence>
<feature type="compositionally biased region" description="Basic and acidic residues" evidence="1">
    <location>
        <begin position="786"/>
        <end position="800"/>
    </location>
</feature>
<evidence type="ECO:0000256" key="1">
    <source>
        <dbReference type="SAM" id="MobiDB-lite"/>
    </source>
</evidence>
<feature type="compositionally biased region" description="Basic and acidic residues" evidence="1">
    <location>
        <begin position="1645"/>
        <end position="1661"/>
    </location>
</feature>
<feature type="region of interest" description="Disordered" evidence="1">
    <location>
        <begin position="1248"/>
        <end position="1270"/>
    </location>
</feature>
<reference evidence="2 3" key="1">
    <citation type="submission" date="2011-02" db="EMBL/GenBank/DDBJ databases">
        <title>The Genome Sequence of Sphaeroforma arctica JP610.</title>
        <authorList>
            <consortium name="The Broad Institute Genome Sequencing Platform"/>
            <person name="Russ C."/>
            <person name="Cuomo C."/>
            <person name="Young S.K."/>
            <person name="Zeng Q."/>
            <person name="Gargeya S."/>
            <person name="Alvarado L."/>
            <person name="Berlin A."/>
            <person name="Chapman S.B."/>
            <person name="Chen Z."/>
            <person name="Freedman E."/>
            <person name="Gellesch M."/>
            <person name="Goldberg J."/>
            <person name="Griggs A."/>
            <person name="Gujja S."/>
            <person name="Heilman E."/>
            <person name="Heiman D."/>
            <person name="Howarth C."/>
            <person name="Mehta T."/>
            <person name="Neiman D."/>
            <person name="Pearson M."/>
            <person name="Roberts A."/>
            <person name="Saif S."/>
            <person name="Shea T."/>
            <person name="Shenoy N."/>
            <person name="Sisk P."/>
            <person name="Stolte C."/>
            <person name="Sykes S."/>
            <person name="White J."/>
            <person name="Yandava C."/>
            <person name="Burger G."/>
            <person name="Gray M.W."/>
            <person name="Holland P.W.H."/>
            <person name="King N."/>
            <person name="Lang F.B.F."/>
            <person name="Roger A.J."/>
            <person name="Ruiz-Trillo I."/>
            <person name="Haas B."/>
            <person name="Nusbaum C."/>
            <person name="Birren B."/>
        </authorList>
    </citation>
    <scope>NUCLEOTIDE SEQUENCE [LARGE SCALE GENOMIC DNA]</scope>
    <source>
        <strain evidence="2 3">JP610</strain>
    </source>
</reference>
<feature type="region of interest" description="Disordered" evidence="1">
    <location>
        <begin position="1617"/>
        <end position="1673"/>
    </location>
</feature>
<feature type="region of interest" description="Disordered" evidence="1">
    <location>
        <begin position="478"/>
        <end position="590"/>
    </location>
</feature>
<feature type="region of interest" description="Disordered" evidence="1">
    <location>
        <begin position="438"/>
        <end position="458"/>
    </location>
</feature>
<feature type="compositionally biased region" description="Polar residues" evidence="1">
    <location>
        <begin position="384"/>
        <end position="393"/>
    </location>
</feature>
<proteinExistence type="predicted"/>
<feature type="compositionally biased region" description="Polar residues" evidence="1">
    <location>
        <begin position="509"/>
        <end position="526"/>
    </location>
</feature>
<feature type="compositionally biased region" description="Polar residues" evidence="1">
    <location>
        <begin position="649"/>
        <end position="659"/>
    </location>
</feature>
<feature type="region of interest" description="Disordered" evidence="1">
    <location>
        <begin position="620"/>
        <end position="726"/>
    </location>
</feature>
<dbReference type="EMBL" id="KQ242512">
    <property type="protein sequence ID" value="KNC78320.1"/>
    <property type="molecule type" value="Genomic_DNA"/>
</dbReference>